<dbReference type="Gene3D" id="3.40.630.30">
    <property type="match status" value="1"/>
</dbReference>
<dbReference type="CDD" id="cd04301">
    <property type="entry name" value="NAT_SF"/>
    <property type="match status" value="1"/>
</dbReference>
<dbReference type="InterPro" id="IPR000182">
    <property type="entry name" value="GNAT_dom"/>
</dbReference>
<dbReference type="EMBL" id="JBDIZK010000012">
    <property type="protein sequence ID" value="MEN3749211.1"/>
    <property type="molecule type" value="Genomic_DNA"/>
</dbReference>
<keyword evidence="5" id="KW-1185">Reference proteome</keyword>
<dbReference type="GO" id="GO:0016746">
    <property type="term" value="F:acyltransferase activity"/>
    <property type="evidence" value="ECO:0007669"/>
    <property type="project" value="UniProtKB-KW"/>
</dbReference>
<evidence type="ECO:0000313" key="4">
    <source>
        <dbReference type="EMBL" id="MEN3749211.1"/>
    </source>
</evidence>
<dbReference type="NCBIfam" id="NF002959">
    <property type="entry name" value="PRK03624.1"/>
    <property type="match status" value="1"/>
</dbReference>
<proteinExistence type="predicted"/>
<evidence type="ECO:0000256" key="1">
    <source>
        <dbReference type="ARBA" id="ARBA00022679"/>
    </source>
</evidence>
<dbReference type="SUPFAM" id="SSF55729">
    <property type="entry name" value="Acyl-CoA N-acyltransferases (Nat)"/>
    <property type="match status" value="1"/>
</dbReference>
<evidence type="ECO:0000259" key="3">
    <source>
        <dbReference type="PROSITE" id="PS51186"/>
    </source>
</evidence>
<accession>A0ABV0BEK5</accession>
<organism evidence="4 5">
    <name type="scientific">Sphingomonas rustica</name>
    <dbReference type="NCBI Taxonomy" id="3103142"/>
    <lineage>
        <taxon>Bacteria</taxon>
        <taxon>Pseudomonadati</taxon>
        <taxon>Pseudomonadota</taxon>
        <taxon>Alphaproteobacteria</taxon>
        <taxon>Sphingomonadales</taxon>
        <taxon>Sphingomonadaceae</taxon>
        <taxon>Sphingomonas</taxon>
    </lineage>
</organism>
<sequence length="145" mass="15515">MIVPATVDDQASVVALWQACGLTRPWNDPVADFARAVAGAESAVLVMRGSAIDGTEDAILGSVMVGFDGHRGWVYYLAVAPDRQRGGIGRALMGVAEEWLRTRGAPKIQLMVREDNVAALGFYEALGLERQKVVTLGRFIGKEGA</sequence>
<dbReference type="RefSeq" id="WP_346248250.1">
    <property type="nucleotide sequence ID" value="NZ_JBDIZK010000012.1"/>
</dbReference>
<gene>
    <name evidence="4" type="ORF">TPR58_18700</name>
</gene>
<name>A0ABV0BEK5_9SPHN</name>
<dbReference type="InterPro" id="IPR050832">
    <property type="entry name" value="Bact_Acetyltransf"/>
</dbReference>
<protein>
    <submittedName>
        <fullName evidence="4">GNAT family acetyltransferase</fullName>
        <ecNumber evidence="4">2.3.1.-</ecNumber>
    </submittedName>
</protein>
<dbReference type="EC" id="2.3.1.-" evidence="4"/>
<keyword evidence="1 4" id="KW-0808">Transferase</keyword>
<keyword evidence="2 4" id="KW-0012">Acyltransferase</keyword>
<dbReference type="PANTHER" id="PTHR43877:SF1">
    <property type="entry name" value="ACETYLTRANSFERASE"/>
    <property type="match status" value="1"/>
</dbReference>
<feature type="domain" description="N-acetyltransferase" evidence="3">
    <location>
        <begin position="1"/>
        <end position="145"/>
    </location>
</feature>
<dbReference type="InterPro" id="IPR016181">
    <property type="entry name" value="Acyl_CoA_acyltransferase"/>
</dbReference>
<evidence type="ECO:0000256" key="2">
    <source>
        <dbReference type="ARBA" id="ARBA00023315"/>
    </source>
</evidence>
<comment type="caution">
    <text evidence="4">The sequence shown here is derived from an EMBL/GenBank/DDBJ whole genome shotgun (WGS) entry which is preliminary data.</text>
</comment>
<reference evidence="4 5" key="1">
    <citation type="submission" date="2024-05" db="EMBL/GenBank/DDBJ databases">
        <title>Sphingomonas sp. HF-S3 16S ribosomal RNA gene Genome sequencing and assembly.</title>
        <authorList>
            <person name="Lee H."/>
        </authorList>
    </citation>
    <scope>NUCLEOTIDE SEQUENCE [LARGE SCALE GENOMIC DNA]</scope>
    <source>
        <strain evidence="4 5">HF-S3</strain>
    </source>
</reference>
<evidence type="ECO:0000313" key="5">
    <source>
        <dbReference type="Proteomes" id="UP001427805"/>
    </source>
</evidence>
<dbReference type="Pfam" id="PF00583">
    <property type="entry name" value="Acetyltransf_1"/>
    <property type="match status" value="1"/>
</dbReference>
<dbReference type="Proteomes" id="UP001427805">
    <property type="component" value="Unassembled WGS sequence"/>
</dbReference>
<dbReference type="PANTHER" id="PTHR43877">
    <property type="entry name" value="AMINOALKYLPHOSPHONATE N-ACETYLTRANSFERASE-RELATED-RELATED"/>
    <property type="match status" value="1"/>
</dbReference>
<dbReference type="PROSITE" id="PS51186">
    <property type="entry name" value="GNAT"/>
    <property type="match status" value="1"/>
</dbReference>